<sequence>MHVIRKVWASFFIMICLTGCWDIRETEHILYVNTLGIDYQDNQFIIYAQIINFANIAKQEGGATREKQDLFVGKGRGENIYEAAFDLYRVSPQKLSWEHIKSIVLSENVLKDNRLEKFEEFYARFFQFRNTVWIFGTKDNMEDILATNSILNLPPVYSIINDPEDILKQSSIAFPQQLYRFRANLYEPAMNTYLPFLTVIKKDWKADHKDFEILAFDGAGFVTFKSYKGYLSQEDLIGYPWTQEKTSRGSLTLKVKDKQVGAVVLQDPKIDIKPVKKNGKVTFQLKARFEGVSNYLTKLYSKDILEQLTESTVKSQIMHTYKKGIEKGIDVYHLSQVLYRDQNDEWKKLNQNGIVPLDDQSLEVNVNIRIKAGGREELLN</sequence>
<reference evidence="10 11" key="1">
    <citation type="submission" date="2019-03" db="EMBL/GenBank/DDBJ databases">
        <title>Genomic Encyclopedia of Type Strains, Phase IV (KMG-IV): sequencing the most valuable type-strain genomes for metagenomic binning, comparative biology and taxonomic classification.</title>
        <authorList>
            <person name="Goeker M."/>
        </authorList>
    </citation>
    <scope>NUCLEOTIDE SEQUENCE [LARGE SCALE GENOMIC DNA]</scope>
    <source>
        <strain evidence="10 11">DSM 45707</strain>
    </source>
</reference>
<protein>
    <submittedName>
        <fullName evidence="10">Ger(X)C family germination protein</fullName>
    </submittedName>
</protein>
<keyword evidence="7" id="KW-0449">Lipoprotein</keyword>
<gene>
    <name evidence="10" type="ORF">EDD58_10648</name>
</gene>
<dbReference type="OrthoDB" id="2380468at2"/>
<dbReference type="Pfam" id="PF05504">
    <property type="entry name" value="Spore_GerAC"/>
    <property type="match status" value="1"/>
</dbReference>
<dbReference type="EMBL" id="SMAG01000006">
    <property type="protein sequence ID" value="TCS93615.1"/>
    <property type="molecule type" value="Genomic_DNA"/>
</dbReference>
<feature type="domain" description="Spore germination protein N-terminal" evidence="9">
    <location>
        <begin position="22"/>
        <end position="198"/>
    </location>
</feature>
<keyword evidence="4" id="KW-0732">Signal</keyword>
<feature type="domain" description="Spore germination GerAC-like C-terminal" evidence="8">
    <location>
        <begin position="224"/>
        <end position="371"/>
    </location>
</feature>
<evidence type="ECO:0000259" key="9">
    <source>
        <dbReference type="Pfam" id="PF25198"/>
    </source>
</evidence>
<dbReference type="AlphaFoldDB" id="A0A4R3L3W7"/>
<dbReference type="GO" id="GO:0016020">
    <property type="term" value="C:membrane"/>
    <property type="evidence" value="ECO:0007669"/>
    <property type="project" value="UniProtKB-SubCell"/>
</dbReference>
<dbReference type="PANTHER" id="PTHR35789">
    <property type="entry name" value="SPORE GERMINATION PROTEIN B3"/>
    <property type="match status" value="1"/>
</dbReference>
<proteinExistence type="inferred from homology"/>
<evidence type="ECO:0000256" key="6">
    <source>
        <dbReference type="ARBA" id="ARBA00023139"/>
    </source>
</evidence>
<dbReference type="InterPro" id="IPR046953">
    <property type="entry name" value="Spore_GerAC-like_C"/>
</dbReference>
<evidence type="ECO:0000256" key="2">
    <source>
        <dbReference type="ARBA" id="ARBA00007886"/>
    </source>
</evidence>
<keyword evidence="3" id="KW-0309">Germination</keyword>
<evidence type="ECO:0000256" key="4">
    <source>
        <dbReference type="ARBA" id="ARBA00022729"/>
    </source>
</evidence>
<comment type="subcellular location">
    <subcellularLocation>
        <location evidence="1">Membrane</location>
        <topology evidence="1">Lipid-anchor</topology>
    </subcellularLocation>
</comment>
<comment type="similarity">
    <text evidence="2">Belongs to the GerABKC lipoprotein family.</text>
</comment>
<evidence type="ECO:0000259" key="8">
    <source>
        <dbReference type="Pfam" id="PF05504"/>
    </source>
</evidence>
<evidence type="ECO:0000256" key="1">
    <source>
        <dbReference type="ARBA" id="ARBA00004635"/>
    </source>
</evidence>
<dbReference type="InterPro" id="IPR038501">
    <property type="entry name" value="Spore_GerAC_C_sf"/>
</dbReference>
<dbReference type="NCBIfam" id="TIGR02887">
    <property type="entry name" value="spore_ger_x_C"/>
    <property type="match status" value="1"/>
</dbReference>
<evidence type="ECO:0000256" key="3">
    <source>
        <dbReference type="ARBA" id="ARBA00022544"/>
    </source>
</evidence>
<accession>A0A4R3L3W7</accession>
<dbReference type="Proteomes" id="UP000294937">
    <property type="component" value="Unassembled WGS sequence"/>
</dbReference>
<dbReference type="GO" id="GO:0009847">
    <property type="term" value="P:spore germination"/>
    <property type="evidence" value="ECO:0007669"/>
    <property type="project" value="InterPro"/>
</dbReference>
<keyword evidence="5" id="KW-0472">Membrane</keyword>
<keyword evidence="11" id="KW-1185">Reference proteome</keyword>
<name>A0A4R3L3W7_9BACL</name>
<evidence type="ECO:0000313" key="11">
    <source>
        <dbReference type="Proteomes" id="UP000294937"/>
    </source>
</evidence>
<dbReference type="Pfam" id="PF25198">
    <property type="entry name" value="Spore_GerAC_N"/>
    <property type="match status" value="1"/>
</dbReference>
<evidence type="ECO:0000256" key="5">
    <source>
        <dbReference type="ARBA" id="ARBA00023136"/>
    </source>
</evidence>
<comment type="caution">
    <text evidence="10">The sequence shown here is derived from an EMBL/GenBank/DDBJ whole genome shotgun (WGS) entry which is preliminary data.</text>
</comment>
<dbReference type="InterPro" id="IPR057336">
    <property type="entry name" value="GerAC_N"/>
</dbReference>
<evidence type="ECO:0000256" key="7">
    <source>
        <dbReference type="ARBA" id="ARBA00023288"/>
    </source>
</evidence>
<dbReference type="RefSeq" id="WP_131925481.1">
    <property type="nucleotide sequence ID" value="NZ_SMAG01000006.1"/>
</dbReference>
<dbReference type="Gene3D" id="3.30.300.210">
    <property type="entry name" value="Nutrient germinant receptor protein C, domain 3"/>
    <property type="match status" value="1"/>
</dbReference>
<keyword evidence="6" id="KW-0564">Palmitate</keyword>
<organism evidence="10 11">
    <name type="scientific">Hazenella coriacea</name>
    <dbReference type="NCBI Taxonomy" id="1179467"/>
    <lineage>
        <taxon>Bacteria</taxon>
        <taxon>Bacillati</taxon>
        <taxon>Bacillota</taxon>
        <taxon>Bacilli</taxon>
        <taxon>Bacillales</taxon>
        <taxon>Thermoactinomycetaceae</taxon>
        <taxon>Hazenella</taxon>
    </lineage>
</organism>
<evidence type="ECO:0000313" key="10">
    <source>
        <dbReference type="EMBL" id="TCS93615.1"/>
    </source>
</evidence>
<dbReference type="PANTHER" id="PTHR35789:SF1">
    <property type="entry name" value="SPORE GERMINATION PROTEIN B3"/>
    <property type="match status" value="1"/>
</dbReference>
<dbReference type="InterPro" id="IPR008844">
    <property type="entry name" value="Spore_GerAC-like"/>
</dbReference>